<accession>A0A164ZXT7</accession>
<keyword evidence="1" id="KW-0732">Signal</keyword>
<dbReference type="PROSITE" id="PS51257">
    <property type="entry name" value="PROKAR_LIPOPROTEIN"/>
    <property type="match status" value="1"/>
</dbReference>
<dbReference type="Proteomes" id="UP000076858">
    <property type="component" value="Unassembled WGS sequence"/>
</dbReference>
<proteinExistence type="predicted"/>
<reference evidence="2 3" key="1">
    <citation type="submission" date="2016-03" db="EMBL/GenBank/DDBJ databases">
        <title>EvidentialGene: Evidence-directed Construction of Genes on Genomes.</title>
        <authorList>
            <person name="Gilbert D.G."/>
            <person name="Choi J.-H."/>
            <person name="Mockaitis K."/>
            <person name="Colbourne J."/>
            <person name="Pfrender M."/>
        </authorList>
    </citation>
    <scope>NUCLEOTIDE SEQUENCE [LARGE SCALE GENOMIC DNA]</scope>
    <source>
        <strain evidence="2 3">Xinb3</strain>
        <tissue evidence="2">Complete organism</tissue>
    </source>
</reference>
<sequence>MVFKHPASVSLLLIVSACCVMSAIAEEEQPSASVATGDREAKQIFFVPQPYPAESPLYYQDSYAYGANPFAVSSPQLSFFNRNQEAGVQAWPWTYPSLSLGHPSYAAWRVNDGIDDKDKLKWWKKRFNRQALITIIPAPAECIIDDVADDGLGPCKRASDAHHGTIEVKLQTARQTAAIAITSKSPMNTRIRLICTDLNAVAVFTNTGRITAVSDTPRTEIGQMQLIVTSTADNGLLKCNWRSYSYYTAAFP</sequence>
<dbReference type="OrthoDB" id="6355992at2759"/>
<dbReference type="EMBL" id="LRGB01000687">
    <property type="protein sequence ID" value="KZS16923.1"/>
    <property type="molecule type" value="Genomic_DNA"/>
</dbReference>
<gene>
    <name evidence="2" type="ORF">APZ42_017552</name>
</gene>
<organism evidence="2 3">
    <name type="scientific">Daphnia magna</name>
    <dbReference type="NCBI Taxonomy" id="35525"/>
    <lineage>
        <taxon>Eukaryota</taxon>
        <taxon>Metazoa</taxon>
        <taxon>Ecdysozoa</taxon>
        <taxon>Arthropoda</taxon>
        <taxon>Crustacea</taxon>
        <taxon>Branchiopoda</taxon>
        <taxon>Diplostraca</taxon>
        <taxon>Cladocera</taxon>
        <taxon>Anomopoda</taxon>
        <taxon>Daphniidae</taxon>
        <taxon>Daphnia</taxon>
    </lineage>
</organism>
<name>A0A164ZXT7_9CRUS</name>
<feature type="signal peptide" evidence="1">
    <location>
        <begin position="1"/>
        <end position="25"/>
    </location>
</feature>
<evidence type="ECO:0000256" key="1">
    <source>
        <dbReference type="SAM" id="SignalP"/>
    </source>
</evidence>
<protein>
    <submittedName>
        <fullName evidence="2">Uncharacterized protein</fullName>
    </submittedName>
</protein>
<evidence type="ECO:0000313" key="3">
    <source>
        <dbReference type="Proteomes" id="UP000076858"/>
    </source>
</evidence>
<dbReference type="AlphaFoldDB" id="A0A164ZXT7"/>
<evidence type="ECO:0000313" key="2">
    <source>
        <dbReference type="EMBL" id="KZS16923.1"/>
    </source>
</evidence>
<feature type="chain" id="PRO_5007855044" evidence="1">
    <location>
        <begin position="26"/>
        <end position="252"/>
    </location>
</feature>
<comment type="caution">
    <text evidence="2">The sequence shown here is derived from an EMBL/GenBank/DDBJ whole genome shotgun (WGS) entry which is preliminary data.</text>
</comment>
<keyword evidence="3" id="KW-1185">Reference proteome</keyword>